<protein>
    <submittedName>
        <fullName evidence="7">Polysaccharide biosynthesis protein</fullName>
    </submittedName>
</protein>
<reference evidence="7 8" key="1">
    <citation type="submission" date="2018-09" db="EMBL/GenBank/DDBJ databases">
        <title>Arachidicoccus sp. nov., a bacterium isolated from soil.</title>
        <authorList>
            <person name="Weon H.-Y."/>
            <person name="Kwon S.-W."/>
            <person name="Lee S.A."/>
        </authorList>
    </citation>
    <scope>NUCLEOTIDE SEQUENCE [LARGE SCALE GENOMIC DNA]</scope>
    <source>
        <strain evidence="7 8">KIS59-12</strain>
    </source>
</reference>
<feature type="transmembrane region" description="Helical" evidence="6">
    <location>
        <begin position="388"/>
        <end position="410"/>
    </location>
</feature>
<feature type="transmembrane region" description="Helical" evidence="6">
    <location>
        <begin position="35"/>
        <end position="56"/>
    </location>
</feature>
<feature type="transmembrane region" description="Helical" evidence="6">
    <location>
        <begin position="138"/>
        <end position="159"/>
    </location>
</feature>
<evidence type="ECO:0000313" key="8">
    <source>
        <dbReference type="Proteomes" id="UP000266118"/>
    </source>
</evidence>
<evidence type="ECO:0000256" key="1">
    <source>
        <dbReference type="ARBA" id="ARBA00004651"/>
    </source>
</evidence>
<dbReference type="PANTHER" id="PTHR30250">
    <property type="entry name" value="PST FAMILY PREDICTED COLANIC ACID TRANSPORTER"/>
    <property type="match status" value="1"/>
</dbReference>
<evidence type="ECO:0000256" key="6">
    <source>
        <dbReference type="SAM" id="Phobius"/>
    </source>
</evidence>
<dbReference type="OrthoDB" id="9814608at2"/>
<dbReference type="EMBL" id="CP032489">
    <property type="protein sequence ID" value="AYD49309.1"/>
    <property type="molecule type" value="Genomic_DNA"/>
</dbReference>
<organism evidence="7 8">
    <name type="scientific">Arachidicoccus soli</name>
    <dbReference type="NCBI Taxonomy" id="2341117"/>
    <lineage>
        <taxon>Bacteria</taxon>
        <taxon>Pseudomonadati</taxon>
        <taxon>Bacteroidota</taxon>
        <taxon>Chitinophagia</taxon>
        <taxon>Chitinophagales</taxon>
        <taxon>Chitinophagaceae</taxon>
        <taxon>Arachidicoccus</taxon>
    </lineage>
</organism>
<feature type="transmembrane region" description="Helical" evidence="6">
    <location>
        <begin position="179"/>
        <end position="196"/>
    </location>
</feature>
<keyword evidence="4 6" id="KW-1133">Transmembrane helix</keyword>
<evidence type="ECO:0000256" key="4">
    <source>
        <dbReference type="ARBA" id="ARBA00022989"/>
    </source>
</evidence>
<evidence type="ECO:0000256" key="3">
    <source>
        <dbReference type="ARBA" id="ARBA00022692"/>
    </source>
</evidence>
<feature type="transmembrane region" description="Helical" evidence="6">
    <location>
        <begin position="446"/>
        <end position="468"/>
    </location>
</feature>
<dbReference type="InterPro" id="IPR002797">
    <property type="entry name" value="Polysacc_synth"/>
</dbReference>
<keyword evidence="2" id="KW-1003">Cell membrane</keyword>
<feature type="transmembrane region" description="Helical" evidence="6">
    <location>
        <begin position="330"/>
        <end position="351"/>
    </location>
</feature>
<gene>
    <name evidence="7" type="ORF">D6B99_06060</name>
</gene>
<dbReference type="KEGG" id="ark:D6B99_06060"/>
<feature type="transmembrane region" description="Helical" evidence="6">
    <location>
        <begin position="105"/>
        <end position="126"/>
    </location>
</feature>
<evidence type="ECO:0000256" key="2">
    <source>
        <dbReference type="ARBA" id="ARBA00022475"/>
    </source>
</evidence>
<feature type="transmembrane region" description="Helical" evidence="6">
    <location>
        <begin position="254"/>
        <end position="277"/>
    </location>
</feature>
<dbReference type="GO" id="GO:0005886">
    <property type="term" value="C:plasma membrane"/>
    <property type="evidence" value="ECO:0007669"/>
    <property type="project" value="UniProtKB-SubCell"/>
</dbReference>
<evidence type="ECO:0000313" key="7">
    <source>
        <dbReference type="EMBL" id="AYD49309.1"/>
    </source>
</evidence>
<dbReference type="Pfam" id="PF01943">
    <property type="entry name" value="Polysacc_synt"/>
    <property type="match status" value="1"/>
</dbReference>
<feature type="transmembrane region" description="Helical" evidence="6">
    <location>
        <begin position="363"/>
        <end position="382"/>
    </location>
</feature>
<dbReference type="PANTHER" id="PTHR30250:SF11">
    <property type="entry name" value="O-ANTIGEN TRANSPORTER-RELATED"/>
    <property type="match status" value="1"/>
</dbReference>
<accession>A0A386HUD5</accession>
<feature type="transmembrane region" description="Helical" evidence="6">
    <location>
        <begin position="298"/>
        <end position="324"/>
    </location>
</feature>
<comment type="subcellular location">
    <subcellularLocation>
        <location evidence="1">Cell membrane</location>
        <topology evidence="1">Multi-pass membrane protein</topology>
    </subcellularLocation>
</comment>
<dbReference type="InterPro" id="IPR050833">
    <property type="entry name" value="Poly_Biosynth_Transport"/>
</dbReference>
<dbReference type="AlphaFoldDB" id="A0A386HUD5"/>
<sequence length="484" mass="55320">MSNIGGKFLNYLTVPIVTYLVGSHVGMAQVGSYSVLYSCIAFLNIVFTYGFETAYFRFSNKEGVDSRSLFQTAFTSHIISTLCFGLLLFLFRVPLGNFVGVDGHYIYISWCVAIIIFDTLCVIPLAKLRKENRPRKYAFVNLTGIFVYVALNILFLGVFPKIKTGFIHDWTSRQTVEGLLLQANIAQAFITFLLLFKEWISIRLEFNKSLWKQLWRYSSPMIIGGLAGMTNEVMDRLMLEKLLPLSQQSAEIQVAIYANCYKLAIFITLFISAFRMAAEPFFFNKSQDANARPIYARVMKWFVITLAIAFLFTALFLDILQYILGPNYRSGIGIVPILLGANLCLGIYYNLAIWYKLVDKMRIGMFITLFGALITLVGNYFFIPIYGYYASAWSTFICYFTMMIICYLLGQKKFPIPYNVKKISAYLISMLLLFFIHQGICSLTGSFIIRVFSGIVLMSLFLLLVFWAEKKELRSMPLIGKFVK</sequence>
<keyword evidence="8" id="KW-1185">Reference proteome</keyword>
<proteinExistence type="predicted"/>
<feature type="transmembrane region" description="Helical" evidence="6">
    <location>
        <begin position="68"/>
        <end position="93"/>
    </location>
</feature>
<name>A0A386HUD5_9BACT</name>
<feature type="transmembrane region" description="Helical" evidence="6">
    <location>
        <begin position="9"/>
        <end position="29"/>
    </location>
</feature>
<feature type="transmembrane region" description="Helical" evidence="6">
    <location>
        <begin position="422"/>
        <end position="440"/>
    </location>
</feature>
<keyword evidence="5 6" id="KW-0472">Membrane</keyword>
<keyword evidence="3 6" id="KW-0812">Transmembrane</keyword>
<feature type="transmembrane region" description="Helical" evidence="6">
    <location>
        <begin position="217"/>
        <end position="234"/>
    </location>
</feature>
<dbReference type="Proteomes" id="UP000266118">
    <property type="component" value="Chromosome"/>
</dbReference>
<evidence type="ECO:0000256" key="5">
    <source>
        <dbReference type="ARBA" id="ARBA00023136"/>
    </source>
</evidence>